<evidence type="ECO:0000313" key="3">
    <source>
        <dbReference type="Proteomes" id="UP001243989"/>
    </source>
</evidence>
<dbReference type="AlphaFoldDB" id="A0AAJ0A1R1"/>
<gene>
    <name evidence="2" type="ORF">BDP81DRAFT_416699</name>
</gene>
<feature type="chain" id="PRO_5042529509" description="Secreted protein" evidence="1">
    <location>
        <begin position="23"/>
        <end position="114"/>
    </location>
</feature>
<dbReference type="Proteomes" id="UP001243989">
    <property type="component" value="Unassembled WGS sequence"/>
</dbReference>
<evidence type="ECO:0000256" key="1">
    <source>
        <dbReference type="SAM" id="SignalP"/>
    </source>
</evidence>
<dbReference type="EMBL" id="JAHMHQ010000002">
    <property type="protein sequence ID" value="KAK1654867.1"/>
    <property type="molecule type" value="Genomic_DNA"/>
</dbReference>
<protein>
    <recommendedName>
        <fullName evidence="4">Secreted protein</fullName>
    </recommendedName>
</protein>
<comment type="caution">
    <text evidence="2">The sequence shown here is derived from an EMBL/GenBank/DDBJ whole genome shotgun (WGS) entry which is preliminary data.</text>
</comment>
<organism evidence="2 3">
    <name type="scientific">Colletotrichum phormii</name>
    <dbReference type="NCBI Taxonomy" id="359342"/>
    <lineage>
        <taxon>Eukaryota</taxon>
        <taxon>Fungi</taxon>
        <taxon>Dikarya</taxon>
        <taxon>Ascomycota</taxon>
        <taxon>Pezizomycotina</taxon>
        <taxon>Sordariomycetes</taxon>
        <taxon>Hypocreomycetidae</taxon>
        <taxon>Glomerellales</taxon>
        <taxon>Glomerellaceae</taxon>
        <taxon>Colletotrichum</taxon>
        <taxon>Colletotrichum acutatum species complex</taxon>
    </lineage>
</organism>
<reference evidence="2" key="1">
    <citation type="submission" date="2021-06" db="EMBL/GenBank/DDBJ databases">
        <title>Comparative genomics, transcriptomics and evolutionary studies reveal genomic signatures of adaptation to plant cell wall in hemibiotrophic fungi.</title>
        <authorList>
            <consortium name="DOE Joint Genome Institute"/>
            <person name="Baroncelli R."/>
            <person name="Diaz J.F."/>
            <person name="Benocci T."/>
            <person name="Peng M."/>
            <person name="Battaglia E."/>
            <person name="Haridas S."/>
            <person name="Andreopoulos W."/>
            <person name="Labutti K."/>
            <person name="Pangilinan J."/>
            <person name="Floch G.L."/>
            <person name="Makela M.R."/>
            <person name="Henrissat B."/>
            <person name="Grigoriev I.V."/>
            <person name="Crouch J.A."/>
            <person name="De Vries R.P."/>
            <person name="Sukno S.A."/>
            <person name="Thon M.R."/>
        </authorList>
    </citation>
    <scope>NUCLEOTIDE SEQUENCE</scope>
    <source>
        <strain evidence="2">CBS 102054</strain>
    </source>
</reference>
<feature type="signal peptide" evidence="1">
    <location>
        <begin position="1"/>
        <end position="22"/>
    </location>
</feature>
<accession>A0AAJ0A1R1</accession>
<name>A0AAJ0A1R1_9PEZI</name>
<dbReference type="RefSeq" id="XP_060450911.1">
    <property type="nucleotide sequence ID" value="XM_060589555.1"/>
</dbReference>
<dbReference type="GeneID" id="85474417"/>
<keyword evidence="3" id="KW-1185">Reference proteome</keyword>
<keyword evidence="1" id="KW-0732">Signal</keyword>
<sequence>MSPTPFISVSFLLLLLLVTLDSGHIRLSTCHGRGYGHICHASHTKDYRLLLLSIFLSVRAMKHQGHDRSEKAFGPELDCRRLGVLAVLHSQTHPEQGLLARKLTSMALGPLAKL</sequence>
<evidence type="ECO:0000313" key="2">
    <source>
        <dbReference type="EMBL" id="KAK1654867.1"/>
    </source>
</evidence>
<evidence type="ECO:0008006" key="4">
    <source>
        <dbReference type="Google" id="ProtNLM"/>
    </source>
</evidence>
<proteinExistence type="predicted"/>